<feature type="domain" description="CUB" evidence="4">
    <location>
        <begin position="561"/>
        <end position="685"/>
    </location>
</feature>
<feature type="domain" description="CUB" evidence="4">
    <location>
        <begin position="91"/>
        <end position="226"/>
    </location>
</feature>
<dbReference type="AlphaFoldDB" id="A0A1I8J7M9"/>
<protein>
    <submittedName>
        <fullName evidence="6">Cubilin</fullName>
    </submittedName>
</protein>
<dbReference type="SUPFAM" id="SSF49854">
    <property type="entry name" value="Spermadhesin, CUB domain"/>
    <property type="match status" value="4"/>
</dbReference>
<feature type="domain" description="CUB" evidence="4">
    <location>
        <begin position="407"/>
        <end position="543"/>
    </location>
</feature>
<reference evidence="6" key="1">
    <citation type="submission" date="2016-11" db="UniProtKB">
        <authorList>
            <consortium name="WormBaseParasite"/>
        </authorList>
    </citation>
    <scope>IDENTIFICATION</scope>
</reference>
<evidence type="ECO:0000313" key="6">
    <source>
        <dbReference type="WBParaSite" id="maker-uti_cns_0046024-snap-gene-1.16-mRNA-1"/>
    </source>
</evidence>
<sequence length="719" mass="81299">CRDFVRLFLNSPRAELSPDDRPDYELCGQQLAQKRFYSSGRVLLLEFHSELTRPLQNPSHVLVYAGFKGGFYFERADQYQTSGTRVDGSTCDYEFLSSSAHKSGQFYSPAYPQNYQPGMTCNYHFRALAGERVRIDFEAIDLGGAENRSACLNGGSSSGSSDQDRLTVADSERDDASGSLYFSFSSYCRFDSKVQTVSQEAYFRVKFVSNADSVIGQGFSARYGFVARHKLQATRPLDRDVLSANGILPNKVIEHTIEFRSSQSKQGVFSSVNYSESKGYPRLAKFTYRFIGRPGEMAHIRFIDFRLDGPVTGSCSSDQGDRVLVYYSSSALGNPNAVFCGTQYSESVYSTGPHLTLVFHTDDRLTLGERGFNGNYYFTERVDKHELDTPKDQGMVATDSKQVTLGCSANREIRSDETSSGVLHSPNYPDGYQQLHCSWTFLGRANKTERVVLEIQELDVESRTTDISTALECTSKDQVTITKYIEMQMSGGKVDAVDKPFCEVRSSRPVRIMSTRIPKLKLSFYTEKASKVRRGLRFKYSFVQDFGILGEHKMQNQSLGCHFEFHSNRASSGNFSSPNYPYAYPEQLTCTYIFRARPHEITRIEFTNFDTETSRRACIPDESDFVTADDCSRPIGLASSQNVLCGRPERGKAFVYKFQATCVRVVFVSNDRYNSPGFLGVYYFDRLSNPALNRRMHVDRLTNLAYLQTTFDELIVFIF</sequence>
<dbReference type="CDD" id="cd00041">
    <property type="entry name" value="CUB"/>
    <property type="match status" value="4"/>
</dbReference>
<comment type="caution">
    <text evidence="3">Lacks conserved residue(s) required for the propagation of feature annotation.</text>
</comment>
<keyword evidence="2" id="KW-1015">Disulfide bond</keyword>
<keyword evidence="5" id="KW-1185">Reference proteome</keyword>
<accession>A0A1I8J7M9</accession>
<dbReference type="PANTHER" id="PTHR24251">
    <property type="entry name" value="OVOCHYMASE-RELATED"/>
    <property type="match status" value="1"/>
</dbReference>
<dbReference type="InterPro" id="IPR035914">
    <property type="entry name" value="Sperma_CUB_dom_sf"/>
</dbReference>
<dbReference type="PANTHER" id="PTHR24251:SF50">
    <property type="entry name" value="ATTRACTIN-LIKE 1A"/>
    <property type="match status" value="1"/>
</dbReference>
<keyword evidence="1" id="KW-0677">Repeat</keyword>
<evidence type="ECO:0000256" key="2">
    <source>
        <dbReference type="ARBA" id="ARBA00023157"/>
    </source>
</evidence>
<dbReference type="InterPro" id="IPR000859">
    <property type="entry name" value="CUB_dom"/>
</dbReference>
<dbReference type="SMART" id="SM00042">
    <property type="entry name" value="CUB"/>
    <property type="match status" value="4"/>
</dbReference>
<dbReference type="Proteomes" id="UP000095280">
    <property type="component" value="Unplaced"/>
</dbReference>
<name>A0A1I8J7M9_9PLAT</name>
<dbReference type="Pfam" id="PF00431">
    <property type="entry name" value="CUB"/>
    <property type="match status" value="4"/>
</dbReference>
<dbReference type="Gene3D" id="2.60.120.290">
    <property type="entry name" value="Spermadhesin, CUB domain"/>
    <property type="match status" value="4"/>
</dbReference>
<proteinExistence type="predicted"/>
<evidence type="ECO:0000256" key="1">
    <source>
        <dbReference type="ARBA" id="ARBA00022737"/>
    </source>
</evidence>
<evidence type="ECO:0000259" key="4">
    <source>
        <dbReference type="PROSITE" id="PS01180"/>
    </source>
</evidence>
<evidence type="ECO:0000256" key="3">
    <source>
        <dbReference type="PROSITE-ProRule" id="PRU00059"/>
    </source>
</evidence>
<dbReference type="WBParaSite" id="maker-uti_cns_0046024-snap-gene-1.16-mRNA-1">
    <property type="protein sequence ID" value="maker-uti_cns_0046024-snap-gene-1.16-mRNA-1"/>
    <property type="gene ID" value="maker-uti_cns_0046024-snap-gene-1.16"/>
</dbReference>
<evidence type="ECO:0000313" key="5">
    <source>
        <dbReference type="Proteomes" id="UP000095280"/>
    </source>
</evidence>
<organism evidence="5 6">
    <name type="scientific">Macrostomum lignano</name>
    <dbReference type="NCBI Taxonomy" id="282301"/>
    <lineage>
        <taxon>Eukaryota</taxon>
        <taxon>Metazoa</taxon>
        <taxon>Spiralia</taxon>
        <taxon>Lophotrochozoa</taxon>
        <taxon>Platyhelminthes</taxon>
        <taxon>Rhabditophora</taxon>
        <taxon>Macrostomorpha</taxon>
        <taxon>Macrostomida</taxon>
        <taxon>Macrostomidae</taxon>
        <taxon>Macrostomum</taxon>
    </lineage>
</organism>
<dbReference type="PROSITE" id="PS01180">
    <property type="entry name" value="CUB"/>
    <property type="match status" value="3"/>
</dbReference>